<accession>A0AAE3NPA5</accession>
<organism evidence="4 5">
    <name type="scientific">Psychromarinibacter sediminicola</name>
    <dbReference type="NCBI Taxonomy" id="3033385"/>
    <lineage>
        <taxon>Bacteria</taxon>
        <taxon>Pseudomonadati</taxon>
        <taxon>Pseudomonadota</taxon>
        <taxon>Alphaproteobacteria</taxon>
        <taxon>Rhodobacterales</taxon>
        <taxon>Paracoccaceae</taxon>
        <taxon>Psychromarinibacter</taxon>
    </lineage>
</organism>
<evidence type="ECO:0000259" key="3">
    <source>
        <dbReference type="Pfam" id="PF13649"/>
    </source>
</evidence>
<proteinExistence type="predicted"/>
<dbReference type="PANTHER" id="PTHR43861">
    <property type="entry name" value="TRANS-ACONITATE 2-METHYLTRANSFERASE-RELATED"/>
    <property type="match status" value="1"/>
</dbReference>
<name>A0AAE3NPA5_9RHOB</name>
<keyword evidence="1 4" id="KW-0489">Methyltransferase</keyword>
<dbReference type="GO" id="GO:0008168">
    <property type="term" value="F:methyltransferase activity"/>
    <property type="evidence" value="ECO:0007669"/>
    <property type="project" value="UniProtKB-KW"/>
</dbReference>
<reference evidence="4" key="1">
    <citation type="submission" date="2023-03" db="EMBL/GenBank/DDBJ databases">
        <title>Multiphase analysis and comparison of six strains from genera Psychromarinibacter, Lutimaribacter, and Maritimibacter, including a novel species: Psychromarinibacter sediminicola sp. nov.</title>
        <authorList>
            <person name="Wang Y.-H."/>
            <person name="Ye M.-Q."/>
            <person name="Du Z.-J."/>
        </authorList>
    </citation>
    <scope>NUCLEOTIDE SEQUENCE</scope>
    <source>
        <strain evidence="4">C21-152</strain>
    </source>
</reference>
<dbReference type="AlphaFoldDB" id="A0AAE3NPA5"/>
<evidence type="ECO:0000256" key="2">
    <source>
        <dbReference type="ARBA" id="ARBA00022679"/>
    </source>
</evidence>
<dbReference type="InterPro" id="IPR041698">
    <property type="entry name" value="Methyltransf_25"/>
</dbReference>
<dbReference type="GO" id="GO:0032259">
    <property type="term" value="P:methylation"/>
    <property type="evidence" value="ECO:0007669"/>
    <property type="project" value="UniProtKB-KW"/>
</dbReference>
<sequence length="207" mass="22224">MTTDTAFWDRAAPRYARSPVRNTAAYAATLDRVRSYLTETDRVLESGCGTGSTALKLAPHVADYTATDISPGMIEIAQTKAAEAGVPNLTFTAAPADSDPFEPESFDAVLAFNLLHLLRDLPAGIARARALLKPGGLYITKSGCLGNMNPLLRLALPVLRAIGKAPYVNVFTRDQLEAEIRAAGFEIVEARAFEGAPATWFVVARKT</sequence>
<dbReference type="PANTHER" id="PTHR43861:SF1">
    <property type="entry name" value="TRANS-ACONITATE 2-METHYLTRANSFERASE"/>
    <property type="match status" value="1"/>
</dbReference>
<dbReference type="RefSeq" id="WP_275565309.1">
    <property type="nucleotide sequence ID" value="NZ_JARGYC010000001.1"/>
</dbReference>
<keyword evidence="2" id="KW-0808">Transferase</keyword>
<keyword evidence="5" id="KW-1185">Reference proteome</keyword>
<evidence type="ECO:0000313" key="4">
    <source>
        <dbReference type="EMBL" id="MDF0599159.1"/>
    </source>
</evidence>
<dbReference type="SUPFAM" id="SSF53335">
    <property type="entry name" value="S-adenosyl-L-methionine-dependent methyltransferases"/>
    <property type="match status" value="1"/>
</dbReference>
<comment type="caution">
    <text evidence="4">The sequence shown here is derived from an EMBL/GenBank/DDBJ whole genome shotgun (WGS) entry which is preliminary data.</text>
</comment>
<feature type="domain" description="Methyltransferase" evidence="3">
    <location>
        <begin position="43"/>
        <end position="136"/>
    </location>
</feature>
<dbReference type="EMBL" id="JARGYC010000001">
    <property type="protein sequence ID" value="MDF0599159.1"/>
    <property type="molecule type" value="Genomic_DNA"/>
</dbReference>
<dbReference type="Gene3D" id="3.40.50.150">
    <property type="entry name" value="Vaccinia Virus protein VP39"/>
    <property type="match status" value="1"/>
</dbReference>
<evidence type="ECO:0000256" key="1">
    <source>
        <dbReference type="ARBA" id="ARBA00022603"/>
    </source>
</evidence>
<gene>
    <name evidence="4" type="ORF">P1J78_00310</name>
</gene>
<dbReference type="Proteomes" id="UP001220964">
    <property type="component" value="Unassembled WGS sequence"/>
</dbReference>
<dbReference type="Pfam" id="PF13649">
    <property type="entry name" value="Methyltransf_25"/>
    <property type="match status" value="1"/>
</dbReference>
<evidence type="ECO:0000313" key="5">
    <source>
        <dbReference type="Proteomes" id="UP001220964"/>
    </source>
</evidence>
<dbReference type="CDD" id="cd02440">
    <property type="entry name" value="AdoMet_MTases"/>
    <property type="match status" value="1"/>
</dbReference>
<protein>
    <submittedName>
        <fullName evidence="4">Class I SAM-dependent methyltransferase</fullName>
    </submittedName>
</protein>
<dbReference type="InterPro" id="IPR029063">
    <property type="entry name" value="SAM-dependent_MTases_sf"/>
</dbReference>